<dbReference type="SUPFAM" id="SSF50156">
    <property type="entry name" value="PDZ domain-like"/>
    <property type="match status" value="1"/>
</dbReference>
<dbReference type="SUPFAM" id="SSF52096">
    <property type="entry name" value="ClpP/crotonase"/>
    <property type="match status" value="1"/>
</dbReference>
<evidence type="ECO:0000259" key="7">
    <source>
        <dbReference type="PROSITE" id="PS50106"/>
    </source>
</evidence>
<dbReference type="Gene3D" id="3.90.226.10">
    <property type="entry name" value="2-enoyl-CoA Hydratase, Chain A, domain 1"/>
    <property type="match status" value="1"/>
</dbReference>
<dbReference type="EMBL" id="CP040078">
    <property type="protein sequence ID" value="QCP54415.1"/>
    <property type="molecule type" value="Genomic_DNA"/>
</dbReference>
<dbReference type="SMART" id="SM00228">
    <property type="entry name" value="PDZ"/>
    <property type="match status" value="1"/>
</dbReference>
<dbReference type="KEGG" id="tvl:FAZ95_36430"/>
<evidence type="ECO:0000256" key="2">
    <source>
        <dbReference type="ARBA" id="ARBA00022670"/>
    </source>
</evidence>
<comment type="similarity">
    <text evidence="1 5">Belongs to the peptidase S41A family.</text>
</comment>
<dbReference type="InterPro" id="IPR004447">
    <property type="entry name" value="Peptidase_S41A"/>
</dbReference>
<keyword evidence="2 5" id="KW-0645">Protease</keyword>
<feature type="compositionally biased region" description="Basic and acidic residues" evidence="6">
    <location>
        <begin position="447"/>
        <end position="456"/>
    </location>
</feature>
<dbReference type="NCBIfam" id="TIGR00225">
    <property type="entry name" value="prc"/>
    <property type="match status" value="1"/>
</dbReference>
<evidence type="ECO:0000313" key="8">
    <source>
        <dbReference type="EMBL" id="QCP54415.1"/>
    </source>
</evidence>
<dbReference type="PANTHER" id="PTHR32060:SF30">
    <property type="entry name" value="CARBOXY-TERMINAL PROCESSING PROTEASE CTPA"/>
    <property type="match status" value="1"/>
</dbReference>
<dbReference type="InterPro" id="IPR041489">
    <property type="entry name" value="PDZ_6"/>
</dbReference>
<dbReference type="GO" id="GO:0030288">
    <property type="term" value="C:outer membrane-bounded periplasmic space"/>
    <property type="evidence" value="ECO:0007669"/>
    <property type="project" value="TreeGrafter"/>
</dbReference>
<dbReference type="InterPro" id="IPR036034">
    <property type="entry name" value="PDZ_sf"/>
</dbReference>
<evidence type="ECO:0000256" key="3">
    <source>
        <dbReference type="ARBA" id="ARBA00022801"/>
    </source>
</evidence>
<dbReference type="InterPro" id="IPR029045">
    <property type="entry name" value="ClpP/crotonase-like_dom_sf"/>
</dbReference>
<evidence type="ECO:0000256" key="1">
    <source>
        <dbReference type="ARBA" id="ARBA00009179"/>
    </source>
</evidence>
<dbReference type="InterPro" id="IPR001478">
    <property type="entry name" value="PDZ"/>
</dbReference>
<dbReference type="SMART" id="SM00245">
    <property type="entry name" value="TSPc"/>
    <property type="match status" value="1"/>
</dbReference>
<feature type="region of interest" description="Disordered" evidence="6">
    <location>
        <begin position="447"/>
        <end position="469"/>
    </location>
</feature>
<dbReference type="GO" id="GO:0006508">
    <property type="term" value="P:proteolysis"/>
    <property type="evidence" value="ECO:0007669"/>
    <property type="project" value="UniProtKB-KW"/>
</dbReference>
<dbReference type="AlphaFoldDB" id="A0A4P8J209"/>
<proteinExistence type="inferred from homology"/>
<dbReference type="CDD" id="cd07560">
    <property type="entry name" value="Peptidase_S41_CPP"/>
    <property type="match status" value="1"/>
</dbReference>
<dbReference type="CDD" id="cd06782">
    <property type="entry name" value="cpPDZ_CPP-like"/>
    <property type="match status" value="1"/>
</dbReference>
<protein>
    <submittedName>
        <fullName evidence="8">S41 family peptidase</fullName>
    </submittedName>
</protein>
<dbReference type="Pfam" id="PF22694">
    <property type="entry name" value="CtpB_N-like"/>
    <property type="match status" value="1"/>
</dbReference>
<dbReference type="PROSITE" id="PS50106">
    <property type="entry name" value="PDZ"/>
    <property type="match status" value="1"/>
</dbReference>
<dbReference type="InterPro" id="IPR005151">
    <property type="entry name" value="Tail-specific_protease"/>
</dbReference>
<keyword evidence="4 5" id="KW-0720">Serine protease</keyword>
<sequence>MQHRGKQHLIDAFSENSRAAMLFFGVVALLCATAISPAIASQPGDVPVDLAPLSAADLHTLETAFDVIKNDYAGHVDDEALMTSAIKGMVSSLDPHSEFFSRDEFSRLHEQLDGGFAGVGLQVGMEDGRVRVYAPLKDTPAEKAGIRAGDFVTYIDDTPTQGLTLAEAVKRMRGAAGTHVRLTLYRTRDDETKTYVVTRALIHSSSVTTDIPIPGYAYIRISSFDEQTITDLATRLRPLAYTRPPLKGLVLDLRSNGGGVLQDGVGVASAFLPPDTVVVTSKERKPDSGHTYRTTYVDYRRTSFTDDPLAGLPVMYKTLPLVVLVNAQSVSVTEVVSAALQDTRRAVIMGQPTFGKGTIQVTGAVQGGAGLMLTVARYYTPSGRSIQNCGVVPDLMVDAYPDGDVDALPAVREIDLANHLANPLNPNEALLEVLHQRDVLDTLRTVEAKQPHESSPPRRPGQRRPPVEFGKSNDFVLKQALNWLRGRIVLLSKAQSVEYCNGASGNVSP</sequence>
<dbReference type="GO" id="GO:0007165">
    <property type="term" value="P:signal transduction"/>
    <property type="evidence" value="ECO:0007669"/>
    <property type="project" value="TreeGrafter"/>
</dbReference>
<name>A0A4P8J209_9BURK</name>
<dbReference type="InterPro" id="IPR055210">
    <property type="entry name" value="CtpA/B_N"/>
</dbReference>
<evidence type="ECO:0000256" key="5">
    <source>
        <dbReference type="RuleBase" id="RU004404"/>
    </source>
</evidence>
<accession>A0A4P8J209</accession>
<dbReference type="GO" id="GO:0004175">
    <property type="term" value="F:endopeptidase activity"/>
    <property type="evidence" value="ECO:0007669"/>
    <property type="project" value="TreeGrafter"/>
</dbReference>
<keyword evidence="9" id="KW-1185">Reference proteome</keyword>
<dbReference type="Gene3D" id="3.30.750.44">
    <property type="match status" value="1"/>
</dbReference>
<keyword evidence="3 5" id="KW-0378">Hydrolase</keyword>
<evidence type="ECO:0000256" key="4">
    <source>
        <dbReference type="ARBA" id="ARBA00022825"/>
    </source>
</evidence>
<dbReference type="Pfam" id="PF17820">
    <property type="entry name" value="PDZ_6"/>
    <property type="match status" value="1"/>
</dbReference>
<dbReference type="Gene3D" id="2.30.42.10">
    <property type="match status" value="1"/>
</dbReference>
<dbReference type="Pfam" id="PF03572">
    <property type="entry name" value="Peptidase_S41"/>
    <property type="match status" value="1"/>
</dbReference>
<feature type="domain" description="PDZ" evidence="7">
    <location>
        <begin position="105"/>
        <end position="175"/>
    </location>
</feature>
<dbReference type="GO" id="GO:0008236">
    <property type="term" value="F:serine-type peptidase activity"/>
    <property type="evidence" value="ECO:0007669"/>
    <property type="project" value="UniProtKB-KW"/>
</dbReference>
<gene>
    <name evidence="8" type="ORF">FAZ95_36430</name>
</gene>
<dbReference type="PANTHER" id="PTHR32060">
    <property type="entry name" value="TAIL-SPECIFIC PROTEASE"/>
    <property type="match status" value="1"/>
</dbReference>
<evidence type="ECO:0000313" key="9">
    <source>
        <dbReference type="Proteomes" id="UP000298656"/>
    </source>
</evidence>
<organism evidence="8 9">
    <name type="scientific">Trinickia violacea</name>
    <dbReference type="NCBI Taxonomy" id="2571746"/>
    <lineage>
        <taxon>Bacteria</taxon>
        <taxon>Pseudomonadati</taxon>
        <taxon>Pseudomonadota</taxon>
        <taxon>Betaproteobacteria</taxon>
        <taxon>Burkholderiales</taxon>
        <taxon>Burkholderiaceae</taxon>
        <taxon>Trinickia</taxon>
    </lineage>
</organism>
<dbReference type="OrthoDB" id="9812068at2"/>
<evidence type="ECO:0000256" key="6">
    <source>
        <dbReference type="SAM" id="MobiDB-lite"/>
    </source>
</evidence>
<dbReference type="Proteomes" id="UP000298656">
    <property type="component" value="Chromosome 2"/>
</dbReference>
<reference evidence="8 9" key="1">
    <citation type="submission" date="2019-05" db="EMBL/GenBank/DDBJ databases">
        <title>Burkholderia sp. DHOD12, isolated from subtropical forest soil.</title>
        <authorList>
            <person name="Gao Z.-H."/>
            <person name="Qiu L.-H."/>
        </authorList>
    </citation>
    <scope>NUCLEOTIDE SEQUENCE [LARGE SCALE GENOMIC DNA]</scope>
    <source>
        <strain evidence="8 9">DHOD12</strain>
    </source>
</reference>
<dbReference type="FunFam" id="2.30.42.10:FF:000063">
    <property type="entry name" value="Peptidase, S41 family"/>
    <property type="match status" value="1"/>
</dbReference>